<evidence type="ECO:0000313" key="7">
    <source>
        <dbReference type="EMBL" id="GMH56625.1"/>
    </source>
</evidence>
<protein>
    <recommendedName>
        <fullName evidence="6">FAD-binding PCMH-type domain-containing protein</fullName>
    </recommendedName>
</protein>
<dbReference type="PANTHER" id="PTHR42973:SF39">
    <property type="entry name" value="FAD-BINDING PCMH-TYPE DOMAIN-CONTAINING PROTEIN"/>
    <property type="match status" value="1"/>
</dbReference>
<dbReference type="Proteomes" id="UP001165082">
    <property type="component" value="Unassembled WGS sequence"/>
</dbReference>
<feature type="domain" description="FAD-binding PCMH-type" evidence="6">
    <location>
        <begin position="61"/>
        <end position="234"/>
    </location>
</feature>
<dbReference type="GO" id="GO:0016491">
    <property type="term" value="F:oxidoreductase activity"/>
    <property type="evidence" value="ECO:0007669"/>
    <property type="project" value="UniProtKB-KW"/>
</dbReference>
<keyword evidence="4" id="KW-0274">FAD</keyword>
<keyword evidence="5" id="KW-0560">Oxidoreductase</keyword>
<reference evidence="7" key="1">
    <citation type="submission" date="2022-07" db="EMBL/GenBank/DDBJ databases">
        <title>Genome analysis of Parmales, a sister group of diatoms, reveals the evolutionary specialization of diatoms from phago-mixotrophs to photoautotrophs.</title>
        <authorList>
            <person name="Ban H."/>
            <person name="Sato S."/>
            <person name="Yoshikawa S."/>
            <person name="Kazumasa Y."/>
            <person name="Nakamura Y."/>
            <person name="Ichinomiya M."/>
            <person name="Saitoh K."/>
            <person name="Sato N."/>
            <person name="Blanc-Mathieu R."/>
            <person name="Endo H."/>
            <person name="Kuwata A."/>
            <person name="Ogata H."/>
        </authorList>
    </citation>
    <scope>NUCLEOTIDE SEQUENCE</scope>
</reference>
<dbReference type="Gene3D" id="3.40.462.20">
    <property type="match status" value="1"/>
</dbReference>
<dbReference type="InterPro" id="IPR012951">
    <property type="entry name" value="BBE"/>
</dbReference>
<dbReference type="EMBL" id="BRXZ01003535">
    <property type="protein sequence ID" value="GMH56625.1"/>
    <property type="molecule type" value="Genomic_DNA"/>
</dbReference>
<comment type="caution">
    <text evidence="7">The sequence shown here is derived from an EMBL/GenBank/DDBJ whole genome shotgun (WGS) entry which is preliminary data.</text>
</comment>
<evidence type="ECO:0000256" key="5">
    <source>
        <dbReference type="ARBA" id="ARBA00023002"/>
    </source>
</evidence>
<comment type="similarity">
    <text evidence="2">Belongs to the oxygen-dependent FAD-linked oxidoreductase family.</text>
</comment>
<sequence>MALLTLGVVGKKKCYPGDDSCFPTSDDFKDLETRLSSSLIYPSNVLGWRSIGPASLHNGRLDTNHVPYVATFATTSSDVKEVMKFVNEFDLLFSVKSTGHCYSGNCMSQDSFHLDLTKMKEISYDEASSTVTIEPGSNFDALYALNEETRTQSVGGMCGTVGPVGFSLGGGHGPLIRSYGLGADQIVSVDMILSNGEPLTVTEESDKDLFWALRGGGGGTFGVVTSMTLKTYRAPEQLISYSCNYPLKTTSDETVGEEIVGDCSFANHTSLKAWHDTRWFGKVPMKMRNYMATSFAQQGFDGKNVAKITIEAVINSENMMSSFFGIQTGGAVREGSEGSAVSDAFRGSEMLLEADANWITKMNDEKEINWTKGIGDDVHNLDDFKGAYVNEPDPQIEDFEDRFWGDKFEKLQEIKRRVDVGDIFWQWQGVYSEDKPTNPQ</sequence>
<evidence type="ECO:0000313" key="8">
    <source>
        <dbReference type="Proteomes" id="UP001165082"/>
    </source>
</evidence>
<gene>
    <name evidence="7" type="ORF">TrRE_jg9583</name>
</gene>
<dbReference type="Pfam" id="PF01565">
    <property type="entry name" value="FAD_binding_4"/>
    <property type="match status" value="1"/>
</dbReference>
<dbReference type="AlphaFoldDB" id="A0A9W6ZTX3"/>
<keyword evidence="8" id="KW-1185">Reference proteome</keyword>
<dbReference type="InterPro" id="IPR050416">
    <property type="entry name" value="FAD-linked_Oxidoreductase"/>
</dbReference>
<dbReference type="InterPro" id="IPR006094">
    <property type="entry name" value="Oxid_FAD_bind_N"/>
</dbReference>
<name>A0A9W6ZTX3_9STRA</name>
<dbReference type="PROSITE" id="PS51387">
    <property type="entry name" value="FAD_PCMH"/>
    <property type="match status" value="1"/>
</dbReference>
<keyword evidence="3" id="KW-0285">Flavoprotein</keyword>
<evidence type="ECO:0000256" key="4">
    <source>
        <dbReference type="ARBA" id="ARBA00022827"/>
    </source>
</evidence>
<evidence type="ECO:0000256" key="3">
    <source>
        <dbReference type="ARBA" id="ARBA00022630"/>
    </source>
</evidence>
<dbReference type="Gene3D" id="3.30.465.10">
    <property type="match status" value="2"/>
</dbReference>
<accession>A0A9W6ZTX3</accession>
<comment type="cofactor">
    <cofactor evidence="1">
        <name>FAD</name>
        <dbReference type="ChEBI" id="CHEBI:57692"/>
    </cofactor>
</comment>
<dbReference type="Pfam" id="PF08031">
    <property type="entry name" value="BBE"/>
    <property type="match status" value="1"/>
</dbReference>
<dbReference type="GO" id="GO:0071949">
    <property type="term" value="F:FAD binding"/>
    <property type="evidence" value="ECO:0007669"/>
    <property type="project" value="InterPro"/>
</dbReference>
<dbReference type="PANTHER" id="PTHR42973">
    <property type="entry name" value="BINDING OXIDOREDUCTASE, PUTATIVE (AFU_ORTHOLOGUE AFUA_1G17690)-RELATED"/>
    <property type="match status" value="1"/>
</dbReference>
<dbReference type="OrthoDB" id="415825at2759"/>
<dbReference type="InterPro" id="IPR016169">
    <property type="entry name" value="FAD-bd_PCMH_sub2"/>
</dbReference>
<dbReference type="InterPro" id="IPR036318">
    <property type="entry name" value="FAD-bd_PCMH-like_sf"/>
</dbReference>
<evidence type="ECO:0000256" key="2">
    <source>
        <dbReference type="ARBA" id="ARBA00005466"/>
    </source>
</evidence>
<proteinExistence type="inferred from homology"/>
<dbReference type="InterPro" id="IPR016166">
    <property type="entry name" value="FAD-bd_PCMH"/>
</dbReference>
<organism evidence="7 8">
    <name type="scientific">Triparma retinervis</name>
    <dbReference type="NCBI Taxonomy" id="2557542"/>
    <lineage>
        <taxon>Eukaryota</taxon>
        <taxon>Sar</taxon>
        <taxon>Stramenopiles</taxon>
        <taxon>Ochrophyta</taxon>
        <taxon>Bolidophyceae</taxon>
        <taxon>Parmales</taxon>
        <taxon>Triparmaceae</taxon>
        <taxon>Triparma</taxon>
    </lineage>
</organism>
<evidence type="ECO:0000256" key="1">
    <source>
        <dbReference type="ARBA" id="ARBA00001974"/>
    </source>
</evidence>
<evidence type="ECO:0000259" key="6">
    <source>
        <dbReference type="PROSITE" id="PS51387"/>
    </source>
</evidence>
<dbReference type="SUPFAM" id="SSF56176">
    <property type="entry name" value="FAD-binding/transporter-associated domain-like"/>
    <property type="match status" value="1"/>
</dbReference>